<dbReference type="Pfam" id="PF05685">
    <property type="entry name" value="Uma2"/>
    <property type="match status" value="1"/>
</dbReference>
<feature type="domain" description="Putative restriction endonuclease" evidence="1">
    <location>
        <begin position="12"/>
        <end position="185"/>
    </location>
</feature>
<dbReference type="InterPro" id="IPR012296">
    <property type="entry name" value="Nuclease_put_TT1808"/>
</dbReference>
<dbReference type="CDD" id="cd06260">
    <property type="entry name" value="DUF820-like"/>
    <property type="match status" value="1"/>
</dbReference>
<evidence type="ECO:0000313" key="2">
    <source>
        <dbReference type="EMBL" id="KJH72322.1"/>
    </source>
</evidence>
<dbReference type="PANTHER" id="PTHR35400:SF1">
    <property type="entry name" value="SLR1083 PROTEIN"/>
    <property type="match status" value="1"/>
</dbReference>
<dbReference type="RefSeq" id="WP_045054084.1">
    <property type="nucleotide sequence ID" value="NZ_CAWMDP010000038.1"/>
</dbReference>
<dbReference type="AlphaFoldDB" id="A0A0D8ZVA9"/>
<sequence>MSIANVKLFSIDDYHRLAQLGFFGEEERVELIRGQFIEMVAKETAHEVCISKLNKELTLLLGSKATTRVHSPIILPPDSEPEPDFTLAVNKADNYLSSHPIAVDILLVIEVADSSLKYDREIKLPLYAEYGIVHYWIFNLLDNSLETYAEPYQKTQGDCNYRLQRILSANEAIALPSFPDLSLDLSKIFSGIN</sequence>
<comment type="caution">
    <text evidence="2">The sequence shown here is derived from an EMBL/GenBank/DDBJ whole genome shotgun (WGS) entry which is preliminary data.</text>
</comment>
<dbReference type="Proteomes" id="UP000032452">
    <property type="component" value="Unassembled WGS sequence"/>
</dbReference>
<proteinExistence type="predicted"/>
<dbReference type="InterPro" id="IPR008538">
    <property type="entry name" value="Uma2"/>
</dbReference>
<dbReference type="PATRIC" id="fig|1618023.3.peg.3252"/>
<dbReference type="InterPro" id="IPR011335">
    <property type="entry name" value="Restrct_endonuc-II-like"/>
</dbReference>
<keyword evidence="3" id="KW-1185">Reference proteome</keyword>
<name>A0A0D8ZVA9_9CYAN</name>
<evidence type="ECO:0000259" key="1">
    <source>
        <dbReference type="Pfam" id="PF05685"/>
    </source>
</evidence>
<accession>A0A0D8ZVA9</accession>
<dbReference type="PANTHER" id="PTHR35400">
    <property type="entry name" value="SLR1083 PROTEIN"/>
    <property type="match status" value="1"/>
</dbReference>
<dbReference type="Gene3D" id="3.90.1570.10">
    <property type="entry name" value="tt1808, chain A"/>
    <property type="match status" value="1"/>
</dbReference>
<evidence type="ECO:0000313" key="3">
    <source>
        <dbReference type="Proteomes" id="UP000032452"/>
    </source>
</evidence>
<dbReference type="SUPFAM" id="SSF52980">
    <property type="entry name" value="Restriction endonuclease-like"/>
    <property type="match status" value="1"/>
</dbReference>
<gene>
    <name evidence="2" type="ORF">UH38_07850</name>
</gene>
<dbReference type="EMBL" id="JYON01000006">
    <property type="protein sequence ID" value="KJH72322.1"/>
    <property type="molecule type" value="Genomic_DNA"/>
</dbReference>
<dbReference type="STRING" id="1618023.UH38_07850"/>
<dbReference type="OrthoDB" id="509866at2"/>
<organism evidence="2 3">
    <name type="scientific">Aliterella atlantica CENA595</name>
    <dbReference type="NCBI Taxonomy" id="1618023"/>
    <lineage>
        <taxon>Bacteria</taxon>
        <taxon>Bacillati</taxon>
        <taxon>Cyanobacteriota</taxon>
        <taxon>Cyanophyceae</taxon>
        <taxon>Chroococcidiopsidales</taxon>
        <taxon>Aliterellaceae</taxon>
        <taxon>Aliterella</taxon>
    </lineage>
</organism>
<reference evidence="2 3" key="1">
    <citation type="submission" date="2015-02" db="EMBL/GenBank/DDBJ databases">
        <title>Draft genome of a novel marine cyanobacterium (Chroococcales) isolated from South Atlantic Ocean.</title>
        <authorList>
            <person name="Rigonato J."/>
            <person name="Alvarenga D.O."/>
            <person name="Branco L.H."/>
            <person name="Varani A.M."/>
            <person name="Brandini F.P."/>
            <person name="Fiore M.F."/>
        </authorList>
    </citation>
    <scope>NUCLEOTIDE SEQUENCE [LARGE SCALE GENOMIC DNA]</scope>
    <source>
        <strain evidence="2 3">CENA595</strain>
    </source>
</reference>
<protein>
    <recommendedName>
        <fullName evidence="1">Putative restriction endonuclease domain-containing protein</fullName>
    </recommendedName>
</protein>